<keyword evidence="1" id="KW-0812">Transmembrane</keyword>
<evidence type="ECO:0000256" key="1">
    <source>
        <dbReference type="SAM" id="Phobius"/>
    </source>
</evidence>
<evidence type="ECO:0000313" key="2">
    <source>
        <dbReference type="EMBL" id="RAY12960.1"/>
    </source>
</evidence>
<protein>
    <recommendedName>
        <fullName evidence="4">Type II secretion system protein GspF domain-containing protein</fullName>
    </recommendedName>
</protein>
<reference evidence="2 3" key="1">
    <citation type="submission" date="2018-06" db="EMBL/GenBank/DDBJ databases">
        <title>Actinomadura craniellae sp. nov. isolated from marine sponge Craniella sp.</title>
        <authorList>
            <person name="Li L."/>
            <person name="Xu Q.H."/>
            <person name="Lin H.W."/>
            <person name="Lu Y.H."/>
        </authorList>
    </citation>
    <scope>NUCLEOTIDE SEQUENCE [LARGE SCALE GENOMIC DNA]</scope>
    <source>
        <strain evidence="2 3">LHW63021</strain>
    </source>
</reference>
<dbReference type="RefSeq" id="WP_111870147.1">
    <property type="nucleotide sequence ID" value="NZ_QLYX01000011.1"/>
</dbReference>
<keyword evidence="1" id="KW-1133">Transmembrane helix</keyword>
<evidence type="ECO:0000313" key="3">
    <source>
        <dbReference type="Proteomes" id="UP000251891"/>
    </source>
</evidence>
<feature type="transmembrane region" description="Helical" evidence="1">
    <location>
        <begin position="120"/>
        <end position="142"/>
    </location>
</feature>
<dbReference type="PANTHER" id="PTHR35007:SF1">
    <property type="entry name" value="PILUS ASSEMBLY PROTEIN"/>
    <property type="match status" value="1"/>
</dbReference>
<comment type="caution">
    <text evidence="2">The sequence shown here is derived from an EMBL/GenBank/DDBJ whole genome shotgun (WGS) entry which is preliminary data.</text>
</comment>
<feature type="transmembrane region" description="Helical" evidence="1">
    <location>
        <begin position="94"/>
        <end position="114"/>
    </location>
</feature>
<dbReference type="OrthoDB" id="5243064at2"/>
<name>A0A365H1K3_9ACTN</name>
<sequence length="297" mass="31769">MTALAAVAGFLAALGALVIVRELRPAPPRLDAALAHIQATPLQPVPSGGVVSGRDRLGKWLGERVARPAGLLAVPRTDLALLGRSVERFMVDKLVLFVTGIVAPSGFFFLVALAGGSPPWALPVLAGLGLGLVLSFTPDWNVRAQARQRRKDFRYAFSSYLQLVMLEREAGAALNAALEEPAKVADGWPFARVHQALTRARHAQQQPWRALARLGENIDVRDLIDLAHTAEIAGGEGAKMHDVLVAKVTAMRHEASAAARSEANARTTAMWVPTSLLMLGFVILVGFPFFSRLLGSG</sequence>
<dbReference type="EMBL" id="QLYX01000011">
    <property type="protein sequence ID" value="RAY12960.1"/>
    <property type="molecule type" value="Genomic_DNA"/>
</dbReference>
<organism evidence="2 3">
    <name type="scientific">Actinomadura craniellae</name>
    <dbReference type="NCBI Taxonomy" id="2231787"/>
    <lineage>
        <taxon>Bacteria</taxon>
        <taxon>Bacillati</taxon>
        <taxon>Actinomycetota</taxon>
        <taxon>Actinomycetes</taxon>
        <taxon>Streptosporangiales</taxon>
        <taxon>Thermomonosporaceae</taxon>
        <taxon>Actinomadura</taxon>
    </lineage>
</organism>
<proteinExistence type="predicted"/>
<dbReference type="PANTHER" id="PTHR35007">
    <property type="entry name" value="INTEGRAL MEMBRANE PROTEIN-RELATED"/>
    <property type="match status" value="1"/>
</dbReference>
<keyword evidence="1" id="KW-0472">Membrane</keyword>
<accession>A0A365H1K3</accession>
<evidence type="ECO:0008006" key="4">
    <source>
        <dbReference type="Google" id="ProtNLM"/>
    </source>
</evidence>
<feature type="transmembrane region" description="Helical" evidence="1">
    <location>
        <begin position="270"/>
        <end position="290"/>
    </location>
</feature>
<dbReference type="Proteomes" id="UP000251891">
    <property type="component" value="Unassembled WGS sequence"/>
</dbReference>
<keyword evidence="3" id="KW-1185">Reference proteome</keyword>
<dbReference type="AlphaFoldDB" id="A0A365H1K3"/>
<gene>
    <name evidence="2" type="ORF">DPM19_23440</name>
</gene>